<keyword evidence="2" id="KW-1185">Reference proteome</keyword>
<protein>
    <submittedName>
        <fullName evidence="1">Uncharacterized protein</fullName>
    </submittedName>
</protein>
<dbReference type="EMBL" id="BPLR01010817">
    <property type="protein sequence ID" value="GIY42209.1"/>
    <property type="molecule type" value="Genomic_DNA"/>
</dbReference>
<name>A0AAV4T924_CAEEX</name>
<reference evidence="1 2" key="1">
    <citation type="submission" date="2021-06" db="EMBL/GenBank/DDBJ databases">
        <title>Caerostris extrusa draft genome.</title>
        <authorList>
            <person name="Kono N."/>
            <person name="Arakawa K."/>
        </authorList>
    </citation>
    <scope>NUCLEOTIDE SEQUENCE [LARGE SCALE GENOMIC DNA]</scope>
</reference>
<sequence>MFLSEARRFDDDCGYIGKSSDTDSLSDVLFSLHPTSYANVEKLLQKLSLHHQSVAISRTQMVGFVG</sequence>
<organism evidence="1 2">
    <name type="scientific">Caerostris extrusa</name>
    <name type="common">Bark spider</name>
    <name type="synonym">Caerostris bankana</name>
    <dbReference type="NCBI Taxonomy" id="172846"/>
    <lineage>
        <taxon>Eukaryota</taxon>
        <taxon>Metazoa</taxon>
        <taxon>Ecdysozoa</taxon>
        <taxon>Arthropoda</taxon>
        <taxon>Chelicerata</taxon>
        <taxon>Arachnida</taxon>
        <taxon>Araneae</taxon>
        <taxon>Araneomorphae</taxon>
        <taxon>Entelegynae</taxon>
        <taxon>Araneoidea</taxon>
        <taxon>Araneidae</taxon>
        <taxon>Caerostris</taxon>
    </lineage>
</organism>
<proteinExistence type="predicted"/>
<accession>A0AAV4T924</accession>
<dbReference type="Proteomes" id="UP001054945">
    <property type="component" value="Unassembled WGS sequence"/>
</dbReference>
<evidence type="ECO:0000313" key="2">
    <source>
        <dbReference type="Proteomes" id="UP001054945"/>
    </source>
</evidence>
<comment type="caution">
    <text evidence="1">The sequence shown here is derived from an EMBL/GenBank/DDBJ whole genome shotgun (WGS) entry which is preliminary data.</text>
</comment>
<evidence type="ECO:0000313" key="1">
    <source>
        <dbReference type="EMBL" id="GIY42209.1"/>
    </source>
</evidence>
<dbReference type="AlphaFoldDB" id="A0AAV4T924"/>
<gene>
    <name evidence="1" type="ORF">CEXT_78111</name>
</gene>